<dbReference type="SUPFAM" id="SSF52075">
    <property type="entry name" value="Outer arm dynein light chain 1"/>
    <property type="match status" value="1"/>
</dbReference>
<dbReference type="Proteomes" id="UP000717585">
    <property type="component" value="Unassembled WGS sequence"/>
</dbReference>
<evidence type="ECO:0000259" key="4">
    <source>
        <dbReference type="Pfam" id="PF23197"/>
    </source>
</evidence>
<dbReference type="Gene3D" id="2.60.40.2700">
    <property type="match status" value="1"/>
</dbReference>
<evidence type="ECO:0000256" key="1">
    <source>
        <dbReference type="ARBA" id="ARBA00022614"/>
    </source>
</evidence>
<feature type="domain" description="AIR9-like A9" evidence="4">
    <location>
        <begin position="1024"/>
        <end position="1104"/>
    </location>
</feature>
<keyword evidence="2" id="KW-0677">Repeat</keyword>
<protein>
    <submittedName>
        <fullName evidence="5">Leucine-rich repeat</fullName>
    </submittedName>
</protein>
<feature type="region of interest" description="Disordered" evidence="3">
    <location>
        <begin position="1"/>
        <end position="22"/>
    </location>
</feature>
<reference evidence="5" key="1">
    <citation type="submission" date="2021-05" db="EMBL/GenBank/DDBJ databases">
        <title>A free-living protist that lacks canonical eukaryotic 1 DNA replication and segregation systems.</title>
        <authorList>
            <person name="Salas-Leiva D.E."/>
            <person name="Tromer E.C."/>
            <person name="Curtis B.A."/>
            <person name="Jerlstrom-Hultqvist J."/>
            <person name="Kolisko M."/>
            <person name="Yi Z."/>
            <person name="Salas-Leiva J.S."/>
            <person name="Gallot-Lavallee L."/>
            <person name="Kops G.J.P.L."/>
            <person name="Archibald J.M."/>
            <person name="Simpson A.G.B."/>
            <person name="Roger A.J."/>
        </authorList>
    </citation>
    <scope>NUCLEOTIDE SEQUENCE</scope>
    <source>
        <strain evidence="5">BICM</strain>
    </source>
</reference>
<evidence type="ECO:0000256" key="3">
    <source>
        <dbReference type="SAM" id="MobiDB-lite"/>
    </source>
</evidence>
<feature type="domain" description="AIR9-like A9" evidence="4">
    <location>
        <begin position="1227"/>
        <end position="1302"/>
    </location>
</feature>
<gene>
    <name evidence="5" type="ORF">J8273_7236</name>
</gene>
<dbReference type="PANTHER" id="PTHR31149">
    <property type="entry name" value="EXPRESSED PROTEIN"/>
    <property type="match status" value="1"/>
</dbReference>
<sequence>MSTRPIPTLRTPRKRKEENKDENVSLSTIKPIDGRIELVRKNLTTLEGLGDQPRLEFLYLRDNYLTSWQEVGVMSSLKILDIGNNSFTSLRFLSQIPGLRQLYANCNNIVSLSDMPSMPQLEHLSVSHNSIESLVGMPDLPSLRGLCLTGNSLTSFVGFPHLPRLEIIRLGDNPLTEVADTITATTDPNAPTWRQLVIALAGKNLRKIDGADISEDDTRAAANLPSMLIPALQAGYLVGSGLDDDTRTFADPTKLVDDVCAYVVEAQRQELIESQIELAHLTTMPEVVEENKPVTGEIELHANDEVEQHPQWFSWNPATHAFQPIPGATDFTYTPQSTDIGCCLRFEVLVTRGDEPLCTVFALSPDVLETEPECLAIKFDGLPMETETLAIDRKYVGGVEAVRAHETLPFSTVTWSRVSQDGVRTEIASGAFANHDRYTLTLADVDHVIEASYTPARNDGIVGKEVVCCTEAPIKAAKPSAKAVKVVSEDPEAGFVEHVTLQGTGVYYGGRQGMCQYRWYRESQPATPRARARAHREGASTAPTGDPTSDAWAVIEGATAQTYIPTLADVMHHLMFEFTPVSDDGEVGVPRTYVTEMIRPAPPLIIDPAVQGSCLEGEELYVTGKYVGGHEGNSNLQWFVESSKTKAGQPKFTRIANATGRTFTPRREFIGKYVSVKYTPVRDDGVRGDVVVAVSPEAISAAPPTVSRLEIRSFDKTQGTKIVLGIGYLGGTEGETTVSWYRSAPGIETAPDADSDRDWELACDVASCSGRGSIEYVSTSQDIGCWLRVKIVPARDDGIVGNAKTLVMPEAIVAAAPTFERFEFDGEFVEGKTVTLNAVYHGGQPGKHDIEWRVYNSDSDEGVPVDMSELEFSEDGTMTVLRIDSEHVGKRFGARGRPVRVDGTVGPEYTVARSDVVCFAPPAAQLRIIGEPVQGNILDVDVAYIGGKEGASRVRWLASMEEAKEGRKTQVSTRPVGDQCRYTPQAGDVGRTLTIEYTPVRSDGVVGKPCRASVGPVAPCDPAVTAVDIPAQIVEGAPVVLTYSYIGGVEGDTQVSWFTKNTPEDAWTVVSAEREFTPHHNHIGLYLKVEIIPVRTDGVRGEKAVAECSTPIVCGQPTASDVHLEEVAEIPGAFRICYTYSGGEEGESTFRWYRTTTVGSRTRSVIKSATRRVYRATRKDVDCTITGQVVPVRSDKVTGKKVFTEPTDKIRNDVDFAEPTIFEMTLTDAVENTPCAVAGVFDNCTPDSCQYVWTLIDKDGTQTPLDVTGPQFTPLYEHIGMRLAVQCTPVDEEGIVGRMTSAESGTIVAGPPTAKITPVSGKDIGEDAVVELQYLGGDEGETRVVWMRSKETVPEGGLPANAEYEAVYSSVTGPNSPSQLNLPFLAADLDHAVKLRVIPVRSDGKEGEIIDVPLGNSKVGVTEEVQAKIGGHDTVFNVTLLDVTKDAARSMVIEHGKLKFRKGRKTLTKTAIGPTTTIELLEGLRMSVKLGDMAFECEASDAMSRNVLVLSVNKIKAAAK</sequence>
<comment type="caution">
    <text evidence="5">The sequence shown here is derived from an EMBL/GenBank/DDBJ whole genome shotgun (WGS) entry which is preliminary data.</text>
</comment>
<name>A0A8J6AXP6_9EUKA</name>
<dbReference type="InterPro" id="IPR032675">
    <property type="entry name" value="LRR_dom_sf"/>
</dbReference>
<dbReference type="InterPro" id="IPR001611">
    <property type="entry name" value="Leu-rich_rpt"/>
</dbReference>
<dbReference type="Pfam" id="PF23197">
    <property type="entry name" value="IG_AIR9"/>
    <property type="match status" value="9"/>
</dbReference>
<dbReference type="PROSITE" id="PS51450">
    <property type="entry name" value="LRR"/>
    <property type="match status" value="1"/>
</dbReference>
<accession>A0A8J6AXP6</accession>
<dbReference type="InterPro" id="IPR003591">
    <property type="entry name" value="Leu-rich_rpt_typical-subtyp"/>
</dbReference>
<feature type="domain" description="AIR9-like A9" evidence="4">
    <location>
        <begin position="374"/>
        <end position="468"/>
    </location>
</feature>
<feature type="domain" description="AIR9-like A9" evidence="4">
    <location>
        <begin position="925"/>
        <end position="1012"/>
    </location>
</feature>
<feature type="domain" description="AIR9-like A9" evidence="4">
    <location>
        <begin position="609"/>
        <end position="694"/>
    </location>
</feature>
<dbReference type="SMART" id="SM00369">
    <property type="entry name" value="LRR_TYP"/>
    <property type="match status" value="3"/>
</dbReference>
<feature type="domain" description="AIR9-like A9" evidence="4">
    <location>
        <begin position="821"/>
        <end position="910"/>
    </location>
</feature>
<dbReference type="EMBL" id="JAHDYR010000062">
    <property type="protein sequence ID" value="KAG9390963.1"/>
    <property type="molecule type" value="Genomic_DNA"/>
</dbReference>
<keyword evidence="1" id="KW-0433">Leucine-rich repeat</keyword>
<dbReference type="OrthoDB" id="1904536at2759"/>
<evidence type="ECO:0000256" key="2">
    <source>
        <dbReference type="ARBA" id="ARBA00022737"/>
    </source>
</evidence>
<feature type="domain" description="AIR9-like A9" evidence="4">
    <location>
        <begin position="495"/>
        <end position="593"/>
    </location>
</feature>
<keyword evidence="6" id="KW-1185">Reference proteome</keyword>
<feature type="domain" description="AIR9-like A9" evidence="4">
    <location>
        <begin position="715"/>
        <end position="806"/>
    </location>
</feature>
<organism evidence="5 6">
    <name type="scientific">Carpediemonas membranifera</name>
    <dbReference type="NCBI Taxonomy" id="201153"/>
    <lineage>
        <taxon>Eukaryota</taxon>
        <taxon>Metamonada</taxon>
        <taxon>Carpediemonas-like organisms</taxon>
        <taxon>Carpediemonas</taxon>
    </lineage>
</organism>
<evidence type="ECO:0000313" key="6">
    <source>
        <dbReference type="Proteomes" id="UP000717585"/>
    </source>
</evidence>
<feature type="domain" description="AIR9-like A9" evidence="4">
    <location>
        <begin position="1138"/>
        <end position="1202"/>
    </location>
</feature>
<dbReference type="Gene3D" id="3.80.10.10">
    <property type="entry name" value="Ribonuclease Inhibitor"/>
    <property type="match status" value="2"/>
</dbReference>
<dbReference type="InterPro" id="IPR056284">
    <property type="entry name" value="AIR9-like_A9"/>
</dbReference>
<dbReference type="PANTHER" id="PTHR31149:SF11">
    <property type="entry name" value="187-KDA MICROTUBULE-ASSOCIATED PROTEIN AIR9"/>
    <property type="match status" value="1"/>
</dbReference>
<evidence type="ECO:0000313" key="5">
    <source>
        <dbReference type="EMBL" id="KAG9390963.1"/>
    </source>
</evidence>
<feature type="region of interest" description="Disordered" evidence="3">
    <location>
        <begin position="528"/>
        <end position="550"/>
    </location>
</feature>
<proteinExistence type="predicted"/>